<dbReference type="OrthoDB" id="3235114at2759"/>
<feature type="non-terminal residue" evidence="1">
    <location>
        <position position="1"/>
    </location>
</feature>
<feature type="non-terminal residue" evidence="1">
    <location>
        <position position="54"/>
    </location>
</feature>
<organism evidence="1 2">
    <name type="scientific">Dendrothele bispora (strain CBS 962.96)</name>
    <dbReference type="NCBI Taxonomy" id="1314807"/>
    <lineage>
        <taxon>Eukaryota</taxon>
        <taxon>Fungi</taxon>
        <taxon>Dikarya</taxon>
        <taxon>Basidiomycota</taxon>
        <taxon>Agaricomycotina</taxon>
        <taxon>Agaricomycetes</taxon>
        <taxon>Agaricomycetidae</taxon>
        <taxon>Agaricales</taxon>
        <taxon>Agaricales incertae sedis</taxon>
        <taxon>Dendrothele</taxon>
    </lineage>
</organism>
<name>A0A4V4HD37_DENBC</name>
<dbReference type="EMBL" id="ML179553">
    <property type="protein sequence ID" value="THU85325.1"/>
    <property type="molecule type" value="Genomic_DNA"/>
</dbReference>
<evidence type="ECO:0000313" key="1">
    <source>
        <dbReference type="EMBL" id="THU85325.1"/>
    </source>
</evidence>
<keyword evidence="2" id="KW-1185">Reference proteome</keyword>
<reference evidence="1 2" key="1">
    <citation type="journal article" date="2019" name="Nat. Ecol. Evol.">
        <title>Megaphylogeny resolves global patterns of mushroom evolution.</title>
        <authorList>
            <person name="Varga T."/>
            <person name="Krizsan K."/>
            <person name="Foldi C."/>
            <person name="Dima B."/>
            <person name="Sanchez-Garcia M."/>
            <person name="Sanchez-Ramirez S."/>
            <person name="Szollosi G.J."/>
            <person name="Szarkandi J.G."/>
            <person name="Papp V."/>
            <person name="Albert L."/>
            <person name="Andreopoulos W."/>
            <person name="Angelini C."/>
            <person name="Antonin V."/>
            <person name="Barry K.W."/>
            <person name="Bougher N.L."/>
            <person name="Buchanan P."/>
            <person name="Buyck B."/>
            <person name="Bense V."/>
            <person name="Catcheside P."/>
            <person name="Chovatia M."/>
            <person name="Cooper J."/>
            <person name="Damon W."/>
            <person name="Desjardin D."/>
            <person name="Finy P."/>
            <person name="Geml J."/>
            <person name="Haridas S."/>
            <person name="Hughes K."/>
            <person name="Justo A."/>
            <person name="Karasinski D."/>
            <person name="Kautmanova I."/>
            <person name="Kiss B."/>
            <person name="Kocsube S."/>
            <person name="Kotiranta H."/>
            <person name="LaButti K.M."/>
            <person name="Lechner B.E."/>
            <person name="Liimatainen K."/>
            <person name="Lipzen A."/>
            <person name="Lukacs Z."/>
            <person name="Mihaltcheva S."/>
            <person name="Morgado L.N."/>
            <person name="Niskanen T."/>
            <person name="Noordeloos M.E."/>
            <person name="Ohm R.A."/>
            <person name="Ortiz-Santana B."/>
            <person name="Ovrebo C."/>
            <person name="Racz N."/>
            <person name="Riley R."/>
            <person name="Savchenko A."/>
            <person name="Shiryaev A."/>
            <person name="Soop K."/>
            <person name="Spirin V."/>
            <person name="Szebenyi C."/>
            <person name="Tomsovsky M."/>
            <person name="Tulloss R.E."/>
            <person name="Uehling J."/>
            <person name="Grigoriev I.V."/>
            <person name="Vagvolgyi C."/>
            <person name="Papp T."/>
            <person name="Martin F.M."/>
            <person name="Miettinen O."/>
            <person name="Hibbett D.S."/>
            <person name="Nagy L.G."/>
        </authorList>
    </citation>
    <scope>NUCLEOTIDE SEQUENCE [LARGE SCALE GENOMIC DNA]</scope>
    <source>
        <strain evidence="1 2">CBS 962.96</strain>
    </source>
</reference>
<dbReference type="InterPro" id="IPR040521">
    <property type="entry name" value="KDZ"/>
</dbReference>
<protein>
    <submittedName>
        <fullName evidence="1">Uncharacterized protein</fullName>
    </submittedName>
</protein>
<dbReference type="Pfam" id="PF18758">
    <property type="entry name" value="KDZ"/>
    <property type="match status" value="1"/>
</dbReference>
<dbReference type="Proteomes" id="UP000297245">
    <property type="component" value="Unassembled WGS sequence"/>
</dbReference>
<evidence type="ECO:0000313" key="2">
    <source>
        <dbReference type="Proteomes" id="UP000297245"/>
    </source>
</evidence>
<sequence length="54" mass="6746">IYNMFLSFDACFRLKRKRISSWRTDPTLQDGWAYYVEMGPYFEWVRKMKEQKEV</sequence>
<gene>
    <name evidence="1" type="ORF">K435DRAFT_556786</name>
</gene>
<proteinExistence type="predicted"/>
<dbReference type="AlphaFoldDB" id="A0A4V4HD37"/>
<accession>A0A4V4HD37</accession>